<name>A0A848LJH8_9BACT</name>
<dbReference type="GO" id="GO:0004601">
    <property type="term" value="F:peroxidase activity"/>
    <property type="evidence" value="ECO:0007669"/>
    <property type="project" value="InterPro"/>
</dbReference>
<dbReference type="SUPFAM" id="SSF48317">
    <property type="entry name" value="Acid phosphatase/Vanadium-dependent haloperoxidase"/>
    <property type="match status" value="1"/>
</dbReference>
<dbReference type="PANTHER" id="PTHR34599:SF1">
    <property type="entry name" value="PHOSPHATIDIC ACID PHOSPHATASE TYPE 2_HALOPEROXIDASE DOMAIN-CONTAINING PROTEIN"/>
    <property type="match status" value="1"/>
</dbReference>
<evidence type="ECO:0008006" key="4">
    <source>
        <dbReference type="Google" id="ProtNLM"/>
    </source>
</evidence>
<dbReference type="EMBL" id="JABBJJ010000112">
    <property type="protein sequence ID" value="NMO17836.1"/>
    <property type="molecule type" value="Genomic_DNA"/>
</dbReference>
<dbReference type="Gene3D" id="1.10.606.10">
    <property type="entry name" value="Vanadium-containing Chloroperoxidase, domain 2"/>
    <property type="match status" value="1"/>
</dbReference>
<protein>
    <recommendedName>
        <fullName evidence="4">Phosphatidic acid phosphatase type 2/haloperoxidase domain-containing protein</fullName>
    </recommendedName>
</protein>
<feature type="chain" id="PRO_5032822877" description="Phosphatidic acid phosphatase type 2/haloperoxidase domain-containing protein" evidence="1">
    <location>
        <begin position="21"/>
        <end position="706"/>
    </location>
</feature>
<gene>
    <name evidence="2" type="ORF">HG543_23695</name>
</gene>
<dbReference type="InterPro" id="IPR036938">
    <property type="entry name" value="PAP2/HPO_sf"/>
</dbReference>
<dbReference type="Proteomes" id="UP000518300">
    <property type="component" value="Unassembled WGS sequence"/>
</dbReference>
<dbReference type="PANTHER" id="PTHR34599">
    <property type="entry name" value="PEROXIDASE-RELATED"/>
    <property type="match status" value="1"/>
</dbReference>
<reference evidence="2 3" key="1">
    <citation type="submission" date="2020-04" db="EMBL/GenBank/DDBJ databases">
        <title>Draft genome of Pyxidicoccus fallax type strain.</title>
        <authorList>
            <person name="Whitworth D.E."/>
        </authorList>
    </citation>
    <scope>NUCLEOTIDE SEQUENCE [LARGE SCALE GENOMIC DNA]</scope>
    <source>
        <strain evidence="2 3">DSM 14698</strain>
    </source>
</reference>
<accession>A0A848LJH8</accession>
<proteinExistence type="predicted"/>
<feature type="signal peptide" evidence="1">
    <location>
        <begin position="1"/>
        <end position="20"/>
    </location>
</feature>
<organism evidence="2 3">
    <name type="scientific">Pyxidicoccus fallax</name>
    <dbReference type="NCBI Taxonomy" id="394095"/>
    <lineage>
        <taxon>Bacteria</taxon>
        <taxon>Pseudomonadati</taxon>
        <taxon>Myxococcota</taxon>
        <taxon>Myxococcia</taxon>
        <taxon>Myxococcales</taxon>
        <taxon>Cystobacterineae</taxon>
        <taxon>Myxococcaceae</taxon>
        <taxon>Pyxidicoccus</taxon>
    </lineage>
</organism>
<dbReference type="InterPro" id="IPR052559">
    <property type="entry name" value="V-haloperoxidase"/>
</dbReference>
<dbReference type="AlphaFoldDB" id="A0A848LJH8"/>
<evidence type="ECO:0000313" key="2">
    <source>
        <dbReference type="EMBL" id="NMO17836.1"/>
    </source>
</evidence>
<keyword evidence="1" id="KW-0732">Signal</keyword>
<keyword evidence="3" id="KW-1185">Reference proteome</keyword>
<evidence type="ECO:0000256" key="1">
    <source>
        <dbReference type="SAM" id="SignalP"/>
    </source>
</evidence>
<dbReference type="InterPro" id="IPR016119">
    <property type="entry name" value="Br/Cl_peroxidase_C"/>
</dbReference>
<dbReference type="RefSeq" id="WP_169347116.1">
    <property type="nucleotide sequence ID" value="NZ_JABBJJ010000112.1"/>
</dbReference>
<sequence length="706" mass="77254">MRLPHTLIVLSLLAPMGAQAQAVNDLTRVLRARQVRVNAANFQSLQGQPLHRNNQDLRDFGRFAEYSKGLPHDALGEPDPVQFDALLAALLTGNPAQLEAVVLGGERMLANPQAGFAFVLEGADAQAITMGPAPDFDSADVSGEMIELYWMSLVRDVRFDQYAANPLIAAAANALSNVDVYRGARAGNGFVTPATVFRADFSGAVQGPFLSQFLVKTVPFGGGPLAEEADINPPPPGVEPTAHQPIEQRIWTRFPGDDRVTAYNEWLDIQNGALPADPVDTLEDMDDVRRYIRNGRDLAEWVHFDYPIQSTLNGALVLARQGDFLPKGLYDSDPKASPRAYDPNSPYRFYENQEPFVTFGNTDAQALAALVSGTTSLRGQWFQKWQVHRRLRPEEYGGRVHNTLTGARVYPVPQELLNSPVLPWVFARNAQRNLERGLGAQGTYLLNQAFPEGSPIHPAYASGHSTYIGAGITAIKALYGDFPVINPQVVNADGTALLPFAGTLMMFDELDKLASNVGVARLFAGVHYRSDHDNAVRLGELYALRTLQDWVRLYPEKLPNGQPFAGFKVRTLGGNTLTVDSNSPKLPNFVSRVDRFILVNVDTNQDIRTVYNGDVIDLSDLGNAALTLRADTFQNIVGSVRFVYDGATVQIENAPPYALAGDNLLVDYNPFKFTPGTHVLTATPFSDHEAEGVGGVPLTIRFTVQE</sequence>
<comment type="caution">
    <text evidence="2">The sequence shown here is derived from an EMBL/GenBank/DDBJ whole genome shotgun (WGS) entry which is preliminary data.</text>
</comment>
<evidence type="ECO:0000313" key="3">
    <source>
        <dbReference type="Proteomes" id="UP000518300"/>
    </source>
</evidence>